<dbReference type="EMBL" id="CP023778">
    <property type="protein sequence ID" value="ATL69723.1"/>
    <property type="molecule type" value="Genomic_DNA"/>
</dbReference>
<dbReference type="GO" id="GO:0016020">
    <property type="term" value="C:membrane"/>
    <property type="evidence" value="ECO:0007669"/>
    <property type="project" value="UniProtKB-SubCell"/>
</dbReference>
<feature type="transmembrane region" description="Helical" evidence="3">
    <location>
        <begin position="35"/>
        <end position="58"/>
    </location>
</feature>
<protein>
    <recommendedName>
        <fullName evidence="6">Mce-associated membrane protein</fullName>
    </recommendedName>
</protein>
<comment type="subcellular location">
    <subcellularLocation>
        <location evidence="1">Membrane</location>
    </subcellularLocation>
</comment>
<dbReference type="PANTHER" id="PTHR37042">
    <property type="entry name" value="OUTER MEMBRANE PROTEIN RV1973"/>
    <property type="match status" value="1"/>
</dbReference>
<keyword evidence="3" id="KW-0812">Transmembrane</keyword>
<dbReference type="AlphaFoldDB" id="A0A291RQH3"/>
<reference evidence="4 5" key="1">
    <citation type="submission" date="2017-10" db="EMBL/GenBank/DDBJ databases">
        <title>Comparative genomics between pathogenic Norcardia.</title>
        <authorList>
            <person name="Zeng L."/>
        </authorList>
    </citation>
    <scope>NUCLEOTIDE SEQUENCE [LARGE SCALE GENOMIC DNA]</scope>
    <source>
        <strain evidence="4 5">NC_YFY_NT001</strain>
    </source>
</reference>
<proteinExistence type="predicted"/>
<keyword evidence="2 3" id="KW-0472">Membrane</keyword>
<evidence type="ECO:0000256" key="2">
    <source>
        <dbReference type="ARBA" id="ARBA00023136"/>
    </source>
</evidence>
<dbReference type="KEGG" id="ntp:CRH09_29690"/>
<evidence type="ECO:0000313" key="4">
    <source>
        <dbReference type="EMBL" id="ATL69723.1"/>
    </source>
</evidence>
<evidence type="ECO:0000313" key="5">
    <source>
        <dbReference type="Proteomes" id="UP000221961"/>
    </source>
</evidence>
<evidence type="ECO:0008006" key="6">
    <source>
        <dbReference type="Google" id="ProtNLM"/>
    </source>
</evidence>
<accession>A0A291RQH3</accession>
<evidence type="ECO:0000256" key="1">
    <source>
        <dbReference type="ARBA" id="ARBA00004370"/>
    </source>
</evidence>
<dbReference type="RefSeq" id="WP_098696732.1">
    <property type="nucleotide sequence ID" value="NZ_CP023778.1"/>
</dbReference>
<sequence>MSDKTVAADESDAQSDAVDVVDDSKGRLRRLGRRGLAIAAAVIVALAALIGSSVYFYLQDRHSRELLDAREEARLAACAYAPVLANYDAKNLDAYFAAVSNGATGDWKKQFESTTGDLRDVLKQGQVNSHVTDTQCAIRSGDARSAEAIVVIGQTITSVGTQGKPEPGQLSMVMWLEKSGNRWLINKLNSPLAQPPQQ</sequence>
<gene>
    <name evidence="4" type="ORF">CRH09_29690</name>
</gene>
<name>A0A291RQH3_9NOCA</name>
<evidence type="ECO:0000256" key="3">
    <source>
        <dbReference type="SAM" id="Phobius"/>
    </source>
</evidence>
<keyword evidence="3" id="KW-1133">Transmembrane helix</keyword>
<organism evidence="4 5">
    <name type="scientific">Nocardia terpenica</name>
    <dbReference type="NCBI Taxonomy" id="455432"/>
    <lineage>
        <taxon>Bacteria</taxon>
        <taxon>Bacillati</taxon>
        <taxon>Actinomycetota</taxon>
        <taxon>Actinomycetes</taxon>
        <taxon>Mycobacteriales</taxon>
        <taxon>Nocardiaceae</taxon>
        <taxon>Nocardia</taxon>
    </lineage>
</organism>
<dbReference type="PANTHER" id="PTHR37042:SF4">
    <property type="entry name" value="OUTER MEMBRANE PROTEIN RV1973"/>
    <property type="match status" value="1"/>
</dbReference>
<dbReference type="GeneID" id="88361465"/>
<dbReference type="Proteomes" id="UP000221961">
    <property type="component" value="Chromosome"/>
</dbReference>